<protein>
    <submittedName>
        <fullName evidence="2">Ankyrin repeat domain-containing protein</fullName>
    </submittedName>
</protein>
<proteinExistence type="predicted"/>
<feature type="repeat" description="ANK" evidence="1">
    <location>
        <begin position="491"/>
        <end position="524"/>
    </location>
</feature>
<dbReference type="Pfam" id="PF12796">
    <property type="entry name" value="Ank_2"/>
    <property type="match status" value="1"/>
</dbReference>
<dbReference type="SMART" id="SM00248">
    <property type="entry name" value="ANK"/>
    <property type="match status" value="2"/>
</dbReference>
<dbReference type="InterPro" id="IPR002110">
    <property type="entry name" value="Ankyrin_rpt"/>
</dbReference>
<dbReference type="PROSITE" id="PS50297">
    <property type="entry name" value="ANK_REP_REGION"/>
    <property type="match status" value="1"/>
</dbReference>
<dbReference type="EMBL" id="WTFF01000192">
    <property type="protein sequence ID" value="MBW5484787.1"/>
    <property type="molecule type" value="Genomic_DNA"/>
</dbReference>
<dbReference type="InterPro" id="IPR036770">
    <property type="entry name" value="Ankyrin_rpt-contain_sf"/>
</dbReference>
<evidence type="ECO:0000256" key="1">
    <source>
        <dbReference type="PROSITE-ProRule" id="PRU00023"/>
    </source>
</evidence>
<dbReference type="SUPFAM" id="SSF48403">
    <property type="entry name" value="Ankyrin repeat"/>
    <property type="match status" value="1"/>
</dbReference>
<gene>
    <name evidence="2" type="ORF">GPJ59_23620</name>
</gene>
<dbReference type="Gene3D" id="1.25.40.20">
    <property type="entry name" value="Ankyrin repeat-containing domain"/>
    <property type="match status" value="1"/>
</dbReference>
<evidence type="ECO:0000313" key="2">
    <source>
        <dbReference type="EMBL" id="MBW5484787.1"/>
    </source>
</evidence>
<evidence type="ECO:0000313" key="3">
    <source>
        <dbReference type="Proteomes" id="UP000812013"/>
    </source>
</evidence>
<accession>A0ABS6ZAN5</accession>
<comment type="caution">
    <text evidence="2">The sequence shown here is derived from an EMBL/GenBank/DDBJ whole genome shotgun (WGS) entry which is preliminary data.</text>
</comment>
<name>A0ABS6ZAN5_9ACTN</name>
<keyword evidence="3" id="KW-1185">Reference proteome</keyword>
<dbReference type="PROSITE" id="PS50088">
    <property type="entry name" value="ANK_REPEAT"/>
    <property type="match status" value="1"/>
</dbReference>
<sequence>MPGGLAPEDVSVWQRIRRYAVPRWMIEQATAHRLAGDWRAACAAAAVDPVFDLDGLAARFGEAAAAAVTEDLRHLAPDLMRWHLPRLLGGRTTLDTDCSVLLACYGPEAGSPELLGLYVTTTPMMEGPQRLRLVCAPIGTRFSGSGTDWTRARHLWDARHAAELRARFAGGADRLPFFRADGTPLTEEELPAEDPGTADPAARAEWAAVLLSRGESVEACAVAGMELDPAEAGNTPRYYRDPAGMLTTAAPDLLRIADGFRRLVAAGAGDRFRVPVHWRWHFLLMADGQDASAPVRVGFVDRDTVKDVPCLPGYAWHPDPDLHLVRAGRIAPDELHPLVAAALFPEAGPADGPPLPAAPAPVRVRCRGEWHEVRFRDGELDMPHTPQEQQREQALRAFGGAVAGCFAVRQTVATGNGRLPRALREQRRELMLRAQHGDTPGVLALLDAGFDPRMKLPNDRSLLHLLHLLDHEELLPRLLAAGLDLEAKDKTDRTPLMMAVTYGGSVSLVRALLEAGSRIDIVDNMDMSLAQIIRRYHRTDLGFLSDRVKEEFPDIGNDWWDDWMDDQSEYYDEEEEEDDE</sequence>
<keyword evidence="1" id="KW-0040">ANK repeat</keyword>
<dbReference type="Proteomes" id="UP000812013">
    <property type="component" value="Unassembled WGS sequence"/>
</dbReference>
<reference evidence="2 3" key="1">
    <citation type="submission" date="2019-12" db="EMBL/GenBank/DDBJ databases">
        <title>Genome sequence of Streptomyces bambusae.</title>
        <authorList>
            <person name="Bansal K."/>
            <person name="Choksket S."/>
            <person name="Korpole S."/>
            <person name="Patil P.B."/>
        </authorList>
    </citation>
    <scope>NUCLEOTIDE SEQUENCE [LARGE SCALE GENOMIC DNA]</scope>
    <source>
        <strain evidence="2 3">SK60</strain>
    </source>
</reference>
<organism evidence="2 3">
    <name type="scientific">Streptomyces bambusae</name>
    <dbReference type="NCBI Taxonomy" id="1550616"/>
    <lineage>
        <taxon>Bacteria</taxon>
        <taxon>Bacillati</taxon>
        <taxon>Actinomycetota</taxon>
        <taxon>Actinomycetes</taxon>
        <taxon>Kitasatosporales</taxon>
        <taxon>Streptomycetaceae</taxon>
        <taxon>Streptomyces</taxon>
    </lineage>
</organism>